<dbReference type="PANTHER" id="PTHR35317:SF28">
    <property type="entry name" value="ZINC FINGER, CCHC-TYPE, RIBONUCLEASE H-LIKE DOMAIN, GAG-PRE-INTEGRASE DOMAIN PROTEIN-RELATED"/>
    <property type="match status" value="1"/>
</dbReference>
<keyword evidence="3" id="KW-1185">Reference proteome</keyword>
<name>A0AAP0B9W4_9ASPA</name>
<evidence type="ECO:0000256" key="1">
    <source>
        <dbReference type="SAM" id="MobiDB-lite"/>
    </source>
</evidence>
<feature type="region of interest" description="Disordered" evidence="1">
    <location>
        <begin position="221"/>
        <end position="278"/>
    </location>
</feature>
<gene>
    <name evidence="2" type="ORF">KSP39_PZI014550</name>
</gene>
<protein>
    <recommendedName>
        <fullName evidence="4">DUF4219 domain-containing protein</fullName>
    </recommendedName>
</protein>
<dbReference type="Pfam" id="PF14223">
    <property type="entry name" value="Retrotran_gag_2"/>
    <property type="match status" value="1"/>
</dbReference>
<proteinExistence type="predicted"/>
<sequence length="278" mass="31485">MGSVMPGQVPKLAKTNYGNWSIQMRVLLASKELWEIVEEGYEELTAEAEATLTSAQRTALRESKKRDKKALFLLYQGVDDATFEKISDARSSKEAWEVLQCSMQGVDKAKKVKLQSLRAQYEVLKMQSSEKIWDYVTRLWTLTNEMKHNGETIDDVSLMEKLLRSMSKKFYHVVVAIEESKDLNLMSVDELVGSLQAHEYRMLQDEEELSGLGKALQTQFNFGESSGRGGGHQGRGYQGRDRGRRGGRDQGRNQGHRREAEQPQGGRHEGRGRGRGRG</sequence>
<dbReference type="PANTHER" id="PTHR35317">
    <property type="entry name" value="OS04G0629600 PROTEIN"/>
    <property type="match status" value="1"/>
</dbReference>
<reference evidence="2 3" key="1">
    <citation type="journal article" date="2022" name="Nat. Plants">
        <title>Genomes of leafy and leafless Platanthera orchids illuminate the evolution of mycoheterotrophy.</title>
        <authorList>
            <person name="Li M.H."/>
            <person name="Liu K.W."/>
            <person name="Li Z."/>
            <person name="Lu H.C."/>
            <person name="Ye Q.L."/>
            <person name="Zhang D."/>
            <person name="Wang J.Y."/>
            <person name="Li Y.F."/>
            <person name="Zhong Z.M."/>
            <person name="Liu X."/>
            <person name="Yu X."/>
            <person name="Liu D.K."/>
            <person name="Tu X.D."/>
            <person name="Liu B."/>
            <person name="Hao Y."/>
            <person name="Liao X.Y."/>
            <person name="Jiang Y.T."/>
            <person name="Sun W.H."/>
            <person name="Chen J."/>
            <person name="Chen Y.Q."/>
            <person name="Ai Y."/>
            <person name="Zhai J.W."/>
            <person name="Wu S.S."/>
            <person name="Zhou Z."/>
            <person name="Hsiao Y.Y."/>
            <person name="Wu W.L."/>
            <person name="Chen Y.Y."/>
            <person name="Lin Y.F."/>
            <person name="Hsu J.L."/>
            <person name="Li C.Y."/>
            <person name="Wang Z.W."/>
            <person name="Zhao X."/>
            <person name="Zhong W.Y."/>
            <person name="Ma X.K."/>
            <person name="Ma L."/>
            <person name="Huang J."/>
            <person name="Chen G.Z."/>
            <person name="Huang M.Z."/>
            <person name="Huang L."/>
            <person name="Peng D.H."/>
            <person name="Luo Y.B."/>
            <person name="Zou S.Q."/>
            <person name="Chen S.P."/>
            <person name="Lan S."/>
            <person name="Tsai W.C."/>
            <person name="Van de Peer Y."/>
            <person name="Liu Z.J."/>
        </authorList>
    </citation>
    <scope>NUCLEOTIDE SEQUENCE [LARGE SCALE GENOMIC DNA]</scope>
    <source>
        <strain evidence="2">Lor287</strain>
    </source>
</reference>
<feature type="compositionally biased region" description="Basic and acidic residues" evidence="1">
    <location>
        <begin position="238"/>
        <end position="272"/>
    </location>
</feature>
<evidence type="ECO:0000313" key="3">
    <source>
        <dbReference type="Proteomes" id="UP001418222"/>
    </source>
</evidence>
<dbReference type="AlphaFoldDB" id="A0AAP0B9W4"/>
<accession>A0AAP0B9W4</accession>
<organism evidence="2 3">
    <name type="scientific">Platanthera zijinensis</name>
    <dbReference type="NCBI Taxonomy" id="2320716"/>
    <lineage>
        <taxon>Eukaryota</taxon>
        <taxon>Viridiplantae</taxon>
        <taxon>Streptophyta</taxon>
        <taxon>Embryophyta</taxon>
        <taxon>Tracheophyta</taxon>
        <taxon>Spermatophyta</taxon>
        <taxon>Magnoliopsida</taxon>
        <taxon>Liliopsida</taxon>
        <taxon>Asparagales</taxon>
        <taxon>Orchidaceae</taxon>
        <taxon>Orchidoideae</taxon>
        <taxon>Orchideae</taxon>
        <taxon>Orchidinae</taxon>
        <taxon>Platanthera</taxon>
    </lineage>
</organism>
<feature type="compositionally biased region" description="Gly residues" evidence="1">
    <location>
        <begin position="226"/>
        <end position="237"/>
    </location>
</feature>
<evidence type="ECO:0000313" key="2">
    <source>
        <dbReference type="EMBL" id="KAK8934328.1"/>
    </source>
</evidence>
<evidence type="ECO:0008006" key="4">
    <source>
        <dbReference type="Google" id="ProtNLM"/>
    </source>
</evidence>
<dbReference type="EMBL" id="JBBWWQ010000012">
    <property type="protein sequence ID" value="KAK8934328.1"/>
    <property type="molecule type" value="Genomic_DNA"/>
</dbReference>
<comment type="caution">
    <text evidence="2">The sequence shown here is derived from an EMBL/GenBank/DDBJ whole genome shotgun (WGS) entry which is preliminary data.</text>
</comment>
<dbReference type="Proteomes" id="UP001418222">
    <property type="component" value="Unassembled WGS sequence"/>
</dbReference>